<evidence type="ECO:0000256" key="6">
    <source>
        <dbReference type="ARBA" id="ARBA00048336"/>
    </source>
</evidence>
<feature type="region of interest" description="Disordered" evidence="7">
    <location>
        <begin position="277"/>
        <end position="310"/>
    </location>
</feature>
<dbReference type="AlphaFoldDB" id="A0A7S4FH70"/>
<dbReference type="PANTHER" id="PTHR23081:SF36">
    <property type="entry name" value="RNA POLYMERASE II SUBUNIT A C-TERMINAL DOMAIN PHOSPHATASE"/>
    <property type="match status" value="1"/>
</dbReference>
<dbReference type="GO" id="GO:0005634">
    <property type="term" value="C:nucleus"/>
    <property type="evidence" value="ECO:0007669"/>
    <property type="project" value="UniProtKB-SubCell"/>
</dbReference>
<protein>
    <recommendedName>
        <fullName evidence="2">protein-serine/threonine phosphatase</fullName>
        <ecNumber evidence="2">3.1.3.16</ecNumber>
    </recommendedName>
</protein>
<dbReference type="PROSITE" id="PS50969">
    <property type="entry name" value="FCP1"/>
    <property type="match status" value="1"/>
</dbReference>
<accession>A0A7S4FH70</accession>
<dbReference type="EC" id="3.1.3.16" evidence="2"/>
<dbReference type="Gene3D" id="3.40.50.1000">
    <property type="entry name" value="HAD superfamily/HAD-like"/>
    <property type="match status" value="1"/>
</dbReference>
<comment type="subcellular location">
    <subcellularLocation>
        <location evidence="1">Nucleus</location>
    </subcellularLocation>
</comment>
<dbReference type="PANTHER" id="PTHR23081">
    <property type="entry name" value="RNA POLYMERASE II CTD PHOSPHATASE"/>
    <property type="match status" value="1"/>
</dbReference>
<evidence type="ECO:0000256" key="7">
    <source>
        <dbReference type="SAM" id="MobiDB-lite"/>
    </source>
</evidence>
<proteinExistence type="predicted"/>
<evidence type="ECO:0000259" key="8">
    <source>
        <dbReference type="PROSITE" id="PS50969"/>
    </source>
</evidence>
<comment type="catalytic activity">
    <reaction evidence="6">
        <text>O-phospho-L-threonyl-[protein] + H2O = L-threonyl-[protein] + phosphate</text>
        <dbReference type="Rhea" id="RHEA:47004"/>
        <dbReference type="Rhea" id="RHEA-COMP:11060"/>
        <dbReference type="Rhea" id="RHEA-COMP:11605"/>
        <dbReference type="ChEBI" id="CHEBI:15377"/>
        <dbReference type="ChEBI" id="CHEBI:30013"/>
        <dbReference type="ChEBI" id="CHEBI:43474"/>
        <dbReference type="ChEBI" id="CHEBI:61977"/>
        <dbReference type="EC" id="3.1.3.16"/>
    </reaction>
</comment>
<evidence type="ECO:0000256" key="3">
    <source>
        <dbReference type="ARBA" id="ARBA00022801"/>
    </source>
</evidence>
<feature type="region of interest" description="Disordered" evidence="7">
    <location>
        <begin position="392"/>
        <end position="421"/>
    </location>
</feature>
<reference evidence="9" key="1">
    <citation type="submission" date="2021-01" db="EMBL/GenBank/DDBJ databases">
        <authorList>
            <person name="Corre E."/>
            <person name="Pelletier E."/>
            <person name="Niang G."/>
            <person name="Scheremetjew M."/>
            <person name="Finn R."/>
            <person name="Kale V."/>
            <person name="Holt S."/>
            <person name="Cochrane G."/>
            <person name="Meng A."/>
            <person name="Brown T."/>
            <person name="Cohen L."/>
        </authorList>
    </citation>
    <scope>NUCLEOTIDE SEQUENCE</scope>
    <source>
        <strain evidence="9">CCMP1594</strain>
    </source>
</reference>
<dbReference type="GO" id="GO:0008420">
    <property type="term" value="F:RNA polymerase II CTD heptapeptide repeat phosphatase activity"/>
    <property type="evidence" value="ECO:0007669"/>
    <property type="project" value="InterPro"/>
</dbReference>
<evidence type="ECO:0000313" key="9">
    <source>
        <dbReference type="EMBL" id="CAE0794269.1"/>
    </source>
</evidence>
<comment type="catalytic activity">
    <reaction evidence="5">
        <text>O-phospho-L-seryl-[protein] + H2O = L-seryl-[protein] + phosphate</text>
        <dbReference type="Rhea" id="RHEA:20629"/>
        <dbReference type="Rhea" id="RHEA-COMP:9863"/>
        <dbReference type="Rhea" id="RHEA-COMP:11604"/>
        <dbReference type="ChEBI" id="CHEBI:15377"/>
        <dbReference type="ChEBI" id="CHEBI:29999"/>
        <dbReference type="ChEBI" id="CHEBI:43474"/>
        <dbReference type="ChEBI" id="CHEBI:83421"/>
        <dbReference type="EC" id="3.1.3.16"/>
    </reaction>
</comment>
<dbReference type="InterPro" id="IPR039189">
    <property type="entry name" value="Fcp1"/>
</dbReference>
<keyword evidence="3" id="KW-0378">Hydrolase</keyword>
<gene>
    <name evidence="9" type="ORF">EGYM00163_LOCUS5387</name>
</gene>
<dbReference type="SMART" id="SM00577">
    <property type="entry name" value="CPDc"/>
    <property type="match status" value="1"/>
</dbReference>
<feature type="domain" description="FCP1 homology" evidence="8">
    <location>
        <begin position="73"/>
        <end position="238"/>
    </location>
</feature>
<keyword evidence="4" id="KW-0539">Nucleus</keyword>
<dbReference type="InterPro" id="IPR023214">
    <property type="entry name" value="HAD_sf"/>
</dbReference>
<organism evidence="9">
    <name type="scientific">Eutreptiella gymnastica</name>
    <dbReference type="NCBI Taxonomy" id="73025"/>
    <lineage>
        <taxon>Eukaryota</taxon>
        <taxon>Discoba</taxon>
        <taxon>Euglenozoa</taxon>
        <taxon>Euglenida</taxon>
        <taxon>Spirocuta</taxon>
        <taxon>Euglenophyceae</taxon>
        <taxon>Eutreptiales</taxon>
        <taxon>Eutreptiaceae</taxon>
        <taxon>Eutreptiella</taxon>
    </lineage>
</organism>
<dbReference type="SUPFAM" id="SSF56784">
    <property type="entry name" value="HAD-like"/>
    <property type="match status" value="1"/>
</dbReference>
<dbReference type="CDD" id="cd07521">
    <property type="entry name" value="HAD_FCP1-like"/>
    <property type="match status" value="1"/>
</dbReference>
<sequence>MTLLADGRLHFDNNLKASWSDPILSDIPTYAQYLQWVDEPREDKDQEPDEPVPPRVYTEEEVAQFHAELVRLHQQRRGLLVLDLDHTLVHCTRKKDNAGNAPSFTIGQEVWFFDFRPGLVQFLQTLSPYFEIHLYTFATRPYAEHLINAISSLMPDPNQMRFRTLFTRNECLDKKRKSISEMFPDNSMVLVVDDNKGAVWTENDNLIKIPPYYHFGKKAKRSPNDQHLIVVSSFLKTYHHIFFEQRTCETKHILAKMRELAAIMCPLDLVAIEKEREKRKEKHRDSERKKEEKAQKVREKAERERLRREKEQQQLSVVISGQQYAHVQPMQFMASGEMSHTAPCRVAPTVQAAPVMQLQQPYPSPPTALSPPVTLHVQSGAQPRLPVPCAVHPRGAASSPTSTEAVEEKHSPPRNNLAPNFLHQEDSSQSLPCAMTPHPSPLPNRPNLSPPAMIPSGTADQDMKTMQRPTQGPQLLQVPSQRTCSGFGAAPPLDSTETNNVGNVQSPLAEVLVNVNNVVEN</sequence>
<dbReference type="InterPro" id="IPR004274">
    <property type="entry name" value="FCP1_dom"/>
</dbReference>
<dbReference type="InterPro" id="IPR036412">
    <property type="entry name" value="HAD-like_sf"/>
</dbReference>
<evidence type="ECO:0000256" key="4">
    <source>
        <dbReference type="ARBA" id="ARBA00023242"/>
    </source>
</evidence>
<evidence type="ECO:0000256" key="2">
    <source>
        <dbReference type="ARBA" id="ARBA00013081"/>
    </source>
</evidence>
<dbReference type="Pfam" id="PF03031">
    <property type="entry name" value="NIF"/>
    <property type="match status" value="1"/>
</dbReference>
<name>A0A7S4FH70_9EUGL</name>
<evidence type="ECO:0000256" key="1">
    <source>
        <dbReference type="ARBA" id="ARBA00004123"/>
    </source>
</evidence>
<evidence type="ECO:0000256" key="5">
    <source>
        <dbReference type="ARBA" id="ARBA00047761"/>
    </source>
</evidence>
<dbReference type="EMBL" id="HBJA01016729">
    <property type="protein sequence ID" value="CAE0794269.1"/>
    <property type="molecule type" value="Transcribed_RNA"/>
</dbReference>